<evidence type="ECO:0000256" key="1">
    <source>
        <dbReference type="ARBA" id="ARBA00022679"/>
    </source>
</evidence>
<proteinExistence type="predicted"/>
<dbReference type="GO" id="GO:0009103">
    <property type="term" value="P:lipopolysaccharide biosynthetic process"/>
    <property type="evidence" value="ECO:0007669"/>
    <property type="project" value="TreeGrafter"/>
</dbReference>
<dbReference type="Gene3D" id="3.40.50.2000">
    <property type="entry name" value="Glycogen Phosphorylase B"/>
    <property type="match status" value="2"/>
</dbReference>
<evidence type="ECO:0000313" key="4">
    <source>
        <dbReference type="Proteomes" id="UP000029533"/>
    </source>
</evidence>
<dbReference type="EMBL" id="JRNJ01000108">
    <property type="protein sequence ID" value="KGF24291.1"/>
    <property type="molecule type" value="Genomic_DNA"/>
</dbReference>
<feature type="domain" description="Glycosyl transferase family 1" evidence="2">
    <location>
        <begin position="196"/>
        <end position="351"/>
    </location>
</feature>
<dbReference type="PANTHER" id="PTHR46401">
    <property type="entry name" value="GLYCOSYLTRANSFERASE WBBK-RELATED"/>
    <property type="match status" value="1"/>
</dbReference>
<dbReference type="InterPro" id="IPR001296">
    <property type="entry name" value="Glyco_trans_1"/>
</dbReference>
<protein>
    <recommendedName>
        <fullName evidence="2">Glycosyl transferase family 1 domain-containing protein</fullName>
    </recommendedName>
</protein>
<keyword evidence="1" id="KW-0808">Transferase</keyword>
<dbReference type="SUPFAM" id="SSF53756">
    <property type="entry name" value="UDP-Glycosyltransferase/glycogen phosphorylase"/>
    <property type="match status" value="1"/>
</dbReference>
<dbReference type="RefSeq" id="WP_036871583.1">
    <property type="nucleotide sequence ID" value="NZ_JRNJ01000108.1"/>
</dbReference>
<comment type="caution">
    <text evidence="3">The sequence shown here is derived from an EMBL/GenBank/DDBJ whole genome shotgun (WGS) entry which is preliminary data.</text>
</comment>
<sequence>MKILIDATYITKETWYKSISVYIFRFLDSVYNTRKKDFILLILPEIKDEINKKYPELEIIVYNPYSKKIKGNRFIKFIKRCKLYKYTVEKSGCDSLFLPNDLIMFSAIATRLRKTVVIHDMKSFNEKSILSFSYWIFWIYYWLLIKNANHVVAISNYTKTDILRFFPKRWEKKMDVVYNSVVIPEVKLKDTGINCNYILYVNALLPYKNIKTLIKCFALIKDQINQKLVIVGKKTEYWRNEILPLIIKEGIEDRIIQLQDISEEYLINLYRGADLFVTTSLKEGFGYTPIEAAMCGCPVVSTKCEALGDTTRNLLFYYRPPLDEYALAEQVMFLLKNPPSKKRLQLISEEYKRVYSEYKQIKCLLKIIQS</sequence>
<gene>
    <name evidence="3" type="ORF">HMPREF2132_12745</name>
</gene>
<dbReference type="AlphaFoldDB" id="A0AAW3FCY7"/>
<dbReference type="GO" id="GO:0016757">
    <property type="term" value="F:glycosyltransferase activity"/>
    <property type="evidence" value="ECO:0007669"/>
    <property type="project" value="InterPro"/>
</dbReference>
<dbReference type="Proteomes" id="UP000029533">
    <property type="component" value="Unassembled WGS sequence"/>
</dbReference>
<reference evidence="3 4" key="1">
    <citation type="submission" date="2014-07" db="EMBL/GenBank/DDBJ databases">
        <authorList>
            <person name="McCorrison J."/>
            <person name="Sanka R."/>
            <person name="Torralba M."/>
            <person name="Gillis M."/>
            <person name="Haft D.H."/>
            <person name="Methe B."/>
            <person name="Sutton G."/>
            <person name="Nelson K.E."/>
        </authorList>
    </citation>
    <scope>NUCLEOTIDE SEQUENCE [LARGE SCALE GENOMIC DNA]</scope>
    <source>
        <strain evidence="3 4">DNF00424</strain>
    </source>
</reference>
<dbReference type="PANTHER" id="PTHR46401:SF2">
    <property type="entry name" value="GLYCOSYLTRANSFERASE WBBK-RELATED"/>
    <property type="match status" value="1"/>
</dbReference>
<organism evidence="3 4">
    <name type="scientific">Prevotella histicola JCM 15637 = DNF00424</name>
    <dbReference type="NCBI Taxonomy" id="1236504"/>
    <lineage>
        <taxon>Bacteria</taxon>
        <taxon>Pseudomonadati</taxon>
        <taxon>Bacteroidota</taxon>
        <taxon>Bacteroidia</taxon>
        <taxon>Bacteroidales</taxon>
        <taxon>Prevotellaceae</taxon>
        <taxon>Prevotella</taxon>
    </lineage>
</organism>
<dbReference type="Pfam" id="PF00534">
    <property type="entry name" value="Glycos_transf_1"/>
    <property type="match status" value="1"/>
</dbReference>
<accession>A0AAW3FCY7</accession>
<evidence type="ECO:0000259" key="2">
    <source>
        <dbReference type="Pfam" id="PF00534"/>
    </source>
</evidence>
<dbReference type="CDD" id="cd03809">
    <property type="entry name" value="GT4_MtfB-like"/>
    <property type="match status" value="1"/>
</dbReference>
<evidence type="ECO:0000313" key="3">
    <source>
        <dbReference type="EMBL" id="KGF24291.1"/>
    </source>
</evidence>
<name>A0AAW3FCY7_9BACT</name>